<organism evidence="2 3">
    <name type="scientific">Entamoeba histolytica HM-3:IMSS</name>
    <dbReference type="NCBI Taxonomy" id="885315"/>
    <lineage>
        <taxon>Eukaryota</taxon>
        <taxon>Amoebozoa</taxon>
        <taxon>Evosea</taxon>
        <taxon>Archamoebae</taxon>
        <taxon>Mastigamoebida</taxon>
        <taxon>Entamoebidae</taxon>
        <taxon>Entamoeba</taxon>
    </lineage>
</organism>
<dbReference type="EMBL" id="KB638777">
    <property type="protein sequence ID" value="EMS11282.1"/>
    <property type="molecule type" value="Genomic_DNA"/>
</dbReference>
<evidence type="ECO:0000313" key="3">
    <source>
        <dbReference type="Proteomes" id="UP000030780"/>
    </source>
</evidence>
<dbReference type="VEuPathDB" id="AmoebaDB:KM1_270350"/>
<evidence type="ECO:0000256" key="1">
    <source>
        <dbReference type="SAM" id="Phobius"/>
    </source>
</evidence>
<keyword evidence="1" id="KW-1133">Transmembrane helix</keyword>
<keyword evidence="1" id="KW-0812">Transmembrane</keyword>
<dbReference type="AlphaFoldDB" id="M7VTV2"/>
<proteinExistence type="predicted"/>
<accession>M7VTV2</accession>
<sequence length="49" mass="5903">MNNIINYLSNFILVVLAFLRRFPYLVKFLNIGHIKQFIDETLWECCLPE</sequence>
<protein>
    <submittedName>
        <fullName evidence="2">Uncharacterized protein</fullName>
    </submittedName>
</protein>
<dbReference type="OrthoDB" id="204784at2759"/>
<dbReference type="Proteomes" id="UP000030780">
    <property type="component" value="Unassembled WGS sequence"/>
</dbReference>
<name>M7VTV2_ENTHI</name>
<feature type="transmembrane region" description="Helical" evidence="1">
    <location>
        <begin position="6"/>
        <end position="26"/>
    </location>
</feature>
<keyword evidence="1" id="KW-0472">Membrane</keyword>
<reference evidence="2 3" key="1">
    <citation type="submission" date="2013-01" db="EMBL/GenBank/DDBJ databases">
        <authorList>
            <person name="Inman J."/>
            <person name="Zafar N."/>
            <person name="Lorenzi H."/>
            <person name="Caler E."/>
        </authorList>
    </citation>
    <scope>NUCLEOTIDE SEQUENCE [LARGE SCALE GENOMIC DNA]</scope>
    <source>
        <strain evidence="2 3">HM-3:IMSS</strain>
    </source>
</reference>
<gene>
    <name evidence="2" type="ORF">KM1_270350</name>
</gene>
<evidence type="ECO:0000313" key="2">
    <source>
        <dbReference type="EMBL" id="EMS11282.1"/>
    </source>
</evidence>